<keyword evidence="2" id="KW-0460">Magnesium</keyword>
<feature type="non-terminal residue" evidence="4">
    <location>
        <position position="1"/>
    </location>
</feature>
<comment type="cofactor">
    <cofactor evidence="2">
        <name>Zn(2+)</name>
        <dbReference type="ChEBI" id="CHEBI:29105"/>
    </cofactor>
    <text evidence="2">Binds 2 Zn(2+) ions.</text>
</comment>
<evidence type="ECO:0000313" key="4">
    <source>
        <dbReference type="EMBL" id="NMU83803.1"/>
    </source>
</evidence>
<comment type="caution">
    <text evidence="4">The sequence shown here is derived from an EMBL/GenBank/DDBJ whole genome shotgun (WGS) entry which is preliminary data.</text>
</comment>
<dbReference type="PRINTS" id="PR00113">
    <property type="entry name" value="ALKPHPHTASE"/>
</dbReference>
<feature type="binding site" evidence="2">
    <location>
        <position position="24"/>
    </location>
    <ligand>
        <name>Zn(2+)</name>
        <dbReference type="ChEBI" id="CHEBI:29105"/>
        <label>2</label>
    </ligand>
</feature>
<evidence type="ECO:0000256" key="1">
    <source>
        <dbReference type="PIRSR" id="PIRSR601952-1"/>
    </source>
</evidence>
<dbReference type="AlphaFoldDB" id="A0A7Y0SI35"/>
<feature type="non-terminal residue" evidence="4">
    <location>
        <position position="84"/>
    </location>
</feature>
<dbReference type="EMBL" id="JABCLB010001131">
    <property type="protein sequence ID" value="NMU83803.1"/>
    <property type="molecule type" value="Genomic_DNA"/>
</dbReference>
<dbReference type="GO" id="GO:0046872">
    <property type="term" value="F:metal ion binding"/>
    <property type="evidence" value="ECO:0007669"/>
    <property type="project" value="UniProtKB-KW"/>
</dbReference>
<dbReference type="Pfam" id="PF00245">
    <property type="entry name" value="Alk_phosphatase"/>
    <property type="match status" value="1"/>
</dbReference>
<accession>A0A7Y0SI35</accession>
<evidence type="ECO:0000256" key="3">
    <source>
        <dbReference type="RuleBase" id="RU003946"/>
    </source>
</evidence>
<organism evidence="4 5">
    <name type="scientific">Vibrio parahaemolyticus</name>
    <dbReference type="NCBI Taxonomy" id="670"/>
    <lineage>
        <taxon>Bacteria</taxon>
        <taxon>Pseudomonadati</taxon>
        <taxon>Pseudomonadota</taxon>
        <taxon>Gammaproteobacteria</taxon>
        <taxon>Vibrionales</taxon>
        <taxon>Vibrionaceae</taxon>
        <taxon>Vibrio</taxon>
    </lineage>
</organism>
<gene>
    <name evidence="4" type="ORF">HKB16_12980</name>
</gene>
<sequence length="84" mass="8673">VAASTLSFNALSAEIKNVILMIGDGMGPQQVGLLETYAKHAPNSVYKGESTALYKLAQEGVIGSSLTNPEDAIVVDSACSATML</sequence>
<dbReference type="InterPro" id="IPR001952">
    <property type="entry name" value="Alkaline_phosphatase"/>
</dbReference>
<reference evidence="4 5" key="1">
    <citation type="submission" date="2020-04" db="EMBL/GenBank/DDBJ databases">
        <title>Whole-genome sequencing of Vibrio spp. from China reveals different genetic environments of blaCTX-M-14 among diverse lineages.</title>
        <authorList>
            <person name="Zheng Z."/>
            <person name="Ye L."/>
            <person name="Chen S."/>
        </authorList>
    </citation>
    <scope>NUCLEOTIDE SEQUENCE [LARGE SCALE GENOMIC DNA]</scope>
    <source>
        <strain evidence="4 5">Vb0551</strain>
    </source>
</reference>
<proteinExistence type="inferred from homology"/>
<comment type="cofactor">
    <cofactor evidence="2">
        <name>Mg(2+)</name>
        <dbReference type="ChEBI" id="CHEBI:18420"/>
    </cofactor>
    <text evidence="2">Binds 1 Mg(2+) ion.</text>
</comment>
<keyword evidence="2" id="KW-0479">Metal-binding</keyword>
<dbReference type="SUPFAM" id="SSF53649">
    <property type="entry name" value="Alkaline phosphatase-like"/>
    <property type="match status" value="1"/>
</dbReference>
<name>A0A7Y0SI35_VIBPH</name>
<protein>
    <submittedName>
        <fullName evidence="4">Alkaline phosphatase</fullName>
    </submittedName>
</protein>
<evidence type="ECO:0000256" key="2">
    <source>
        <dbReference type="PIRSR" id="PIRSR601952-2"/>
    </source>
</evidence>
<comment type="similarity">
    <text evidence="3">Belongs to the alkaline phosphatase family.</text>
</comment>
<evidence type="ECO:0000313" key="5">
    <source>
        <dbReference type="Proteomes" id="UP000518904"/>
    </source>
</evidence>
<feature type="binding site" evidence="2">
    <location>
        <position position="24"/>
    </location>
    <ligand>
        <name>Mg(2+)</name>
        <dbReference type="ChEBI" id="CHEBI:18420"/>
    </ligand>
</feature>
<dbReference type="Gene3D" id="3.40.720.10">
    <property type="entry name" value="Alkaline Phosphatase, subunit A"/>
    <property type="match status" value="1"/>
</dbReference>
<dbReference type="Proteomes" id="UP000518904">
    <property type="component" value="Unassembled WGS sequence"/>
</dbReference>
<feature type="active site" description="Phosphoserine intermediate" evidence="1">
    <location>
        <position position="77"/>
    </location>
</feature>
<dbReference type="GO" id="GO:0016791">
    <property type="term" value="F:phosphatase activity"/>
    <property type="evidence" value="ECO:0007669"/>
    <property type="project" value="InterPro"/>
</dbReference>
<dbReference type="InterPro" id="IPR017850">
    <property type="entry name" value="Alkaline_phosphatase_core_sf"/>
</dbReference>
<keyword evidence="2" id="KW-0862">Zinc</keyword>